<dbReference type="GO" id="GO:0004222">
    <property type="term" value="F:metalloendopeptidase activity"/>
    <property type="evidence" value="ECO:0007669"/>
    <property type="project" value="InterPro"/>
</dbReference>
<protein>
    <recommendedName>
        <fullName evidence="1">Peptidase M13 C-terminal domain-containing protein</fullName>
    </recommendedName>
</protein>
<dbReference type="InterPro" id="IPR018497">
    <property type="entry name" value="Peptidase_M13_C"/>
</dbReference>
<evidence type="ECO:0000259" key="1">
    <source>
        <dbReference type="Pfam" id="PF01431"/>
    </source>
</evidence>
<sequence>MKEKLKEAVWLDNKTLNQVEMKLKFMSIELPQMFNESFLNTSLEECSLDKKHYLKDSVCLVRQYQTLLYSRYTLDPHSVDVMWPHFLTAFSTQSVFIYGLNSFMIPMAVVSPVYDSELPRHVVMAKLGNIVARSIGHNFDSTGVKFDAAGKIGIMLSEDTNPSYDAVIGDSNMQFQWTKSHKENSRFYMYLLQPELTLNQRLSDITAANLSLSTILERKDTELPWVPFNSRQVYFISLAQTFCSKKKISDVFTTLYEGTTLLPFDRVMNLATNSEQFAIAFSCALGANMHPEFKVPPFPLFEKVETSFMDMDTY</sequence>
<dbReference type="PANTHER" id="PTHR11733">
    <property type="entry name" value="ZINC METALLOPROTEASE FAMILY M13 NEPRILYSIN-RELATED"/>
    <property type="match status" value="1"/>
</dbReference>
<feature type="domain" description="Peptidase M13 C-terminal" evidence="1">
    <location>
        <begin position="100"/>
        <end position="292"/>
    </location>
</feature>
<dbReference type="Gene3D" id="3.40.390.10">
    <property type="entry name" value="Collagenase (Catalytic Domain)"/>
    <property type="match status" value="1"/>
</dbReference>
<dbReference type="PANTHER" id="PTHR11733:SF240">
    <property type="entry name" value="GH14155P-RELATED"/>
    <property type="match status" value="1"/>
</dbReference>
<dbReference type="AlphaFoldDB" id="A0A1B6EMF3"/>
<dbReference type="Gene3D" id="1.10.1380.10">
    <property type="entry name" value="Neutral endopeptidase , domain2"/>
    <property type="match status" value="1"/>
</dbReference>
<organism evidence="2">
    <name type="scientific">Cuerna arida</name>
    <dbReference type="NCBI Taxonomy" id="1464854"/>
    <lineage>
        <taxon>Eukaryota</taxon>
        <taxon>Metazoa</taxon>
        <taxon>Ecdysozoa</taxon>
        <taxon>Arthropoda</taxon>
        <taxon>Hexapoda</taxon>
        <taxon>Insecta</taxon>
        <taxon>Pterygota</taxon>
        <taxon>Neoptera</taxon>
        <taxon>Paraneoptera</taxon>
        <taxon>Hemiptera</taxon>
        <taxon>Auchenorrhyncha</taxon>
        <taxon>Membracoidea</taxon>
        <taxon>Cicadellidae</taxon>
        <taxon>Cicadellinae</taxon>
        <taxon>Proconiini</taxon>
        <taxon>Cuerna</taxon>
    </lineage>
</organism>
<dbReference type="InterPro" id="IPR024079">
    <property type="entry name" value="MetalloPept_cat_dom_sf"/>
</dbReference>
<dbReference type="Pfam" id="PF01431">
    <property type="entry name" value="Peptidase_M13"/>
    <property type="match status" value="1"/>
</dbReference>
<dbReference type="GO" id="GO:0016485">
    <property type="term" value="P:protein processing"/>
    <property type="evidence" value="ECO:0007669"/>
    <property type="project" value="TreeGrafter"/>
</dbReference>
<reference evidence="2" key="1">
    <citation type="submission" date="2015-11" db="EMBL/GenBank/DDBJ databases">
        <title>De novo transcriptome assembly of four potential Pierce s Disease insect vectors from Arizona vineyards.</title>
        <authorList>
            <person name="Tassone E.E."/>
        </authorList>
    </citation>
    <scope>NUCLEOTIDE SEQUENCE</scope>
</reference>
<dbReference type="EMBL" id="GECZ01030662">
    <property type="protein sequence ID" value="JAS39107.1"/>
    <property type="molecule type" value="Transcribed_RNA"/>
</dbReference>
<dbReference type="InterPro" id="IPR042089">
    <property type="entry name" value="Peptidase_M13_dom_2"/>
</dbReference>
<dbReference type="InterPro" id="IPR000718">
    <property type="entry name" value="Peptidase_M13"/>
</dbReference>
<dbReference type="GO" id="GO:0005886">
    <property type="term" value="C:plasma membrane"/>
    <property type="evidence" value="ECO:0007669"/>
    <property type="project" value="TreeGrafter"/>
</dbReference>
<evidence type="ECO:0000313" key="2">
    <source>
        <dbReference type="EMBL" id="JAS39107.1"/>
    </source>
</evidence>
<proteinExistence type="predicted"/>
<name>A0A1B6EMF3_9HEMI</name>
<gene>
    <name evidence="2" type="ORF">g.27149</name>
</gene>
<dbReference type="SUPFAM" id="SSF55486">
    <property type="entry name" value="Metalloproteases ('zincins'), catalytic domain"/>
    <property type="match status" value="1"/>
</dbReference>
<dbReference type="PROSITE" id="PS51885">
    <property type="entry name" value="NEPRILYSIN"/>
    <property type="match status" value="1"/>
</dbReference>
<accession>A0A1B6EMF3</accession>